<evidence type="ECO:0000256" key="2">
    <source>
        <dbReference type="RuleBase" id="RU363034"/>
    </source>
</evidence>
<dbReference type="PANTHER" id="PTHR24253">
    <property type="entry name" value="TRANSMEMBRANE PROTEASE SERINE"/>
    <property type="match status" value="1"/>
</dbReference>
<dbReference type="GO" id="GO:0004252">
    <property type="term" value="F:serine-type endopeptidase activity"/>
    <property type="evidence" value="ECO:0007669"/>
    <property type="project" value="InterPro"/>
</dbReference>
<name>A0AAV8Y2N1_9CUCU</name>
<reference evidence="4" key="1">
    <citation type="journal article" date="2023" name="Insect Mol. Biol.">
        <title>Genome sequencing provides insights into the evolution of gene families encoding plant cell wall-degrading enzymes in longhorned beetles.</title>
        <authorList>
            <person name="Shin N.R."/>
            <person name="Okamura Y."/>
            <person name="Kirsch R."/>
            <person name="Pauchet Y."/>
        </authorList>
    </citation>
    <scope>NUCLEOTIDE SEQUENCE</scope>
    <source>
        <strain evidence="4">RBIC_L_NR</strain>
    </source>
</reference>
<dbReference type="CDD" id="cd00190">
    <property type="entry name" value="Tryp_SPc"/>
    <property type="match status" value="1"/>
</dbReference>
<sequence length="233" mass="24376">MSLSAFWRTTPNLGSPDGRIVGGGNALRGQYPYQVSVHYCIRPDTCQHACGGVIINAFWVLSAGHCITDAPAPGVGPHDLSLFRVATRFEFSYTVLVAPLPSVDEQIVGDVSVTGWGSIGGSSDNPIMPSSLQFAAVPYLNGTACKAALDIVLNGAPTPLDLDTNVCTGSYIGGTSICTGDSGGPLTYLSRELTIEVIGITSWGLIPCGTAGAPSVYVKLFPYLDWIMDNVSS</sequence>
<dbReference type="InterPro" id="IPR001314">
    <property type="entry name" value="Peptidase_S1A"/>
</dbReference>
<organism evidence="4 5">
    <name type="scientific">Rhamnusium bicolor</name>
    <dbReference type="NCBI Taxonomy" id="1586634"/>
    <lineage>
        <taxon>Eukaryota</taxon>
        <taxon>Metazoa</taxon>
        <taxon>Ecdysozoa</taxon>
        <taxon>Arthropoda</taxon>
        <taxon>Hexapoda</taxon>
        <taxon>Insecta</taxon>
        <taxon>Pterygota</taxon>
        <taxon>Neoptera</taxon>
        <taxon>Endopterygota</taxon>
        <taxon>Coleoptera</taxon>
        <taxon>Polyphaga</taxon>
        <taxon>Cucujiformia</taxon>
        <taxon>Chrysomeloidea</taxon>
        <taxon>Cerambycidae</taxon>
        <taxon>Lepturinae</taxon>
        <taxon>Rhagiini</taxon>
        <taxon>Rhamnusium</taxon>
    </lineage>
</organism>
<protein>
    <recommendedName>
        <fullName evidence="3">Peptidase S1 domain-containing protein</fullName>
    </recommendedName>
</protein>
<dbReference type="InterPro" id="IPR033116">
    <property type="entry name" value="TRYPSIN_SER"/>
</dbReference>
<dbReference type="InterPro" id="IPR009003">
    <property type="entry name" value="Peptidase_S1_PA"/>
</dbReference>
<keyword evidence="2" id="KW-0378">Hydrolase</keyword>
<keyword evidence="5" id="KW-1185">Reference proteome</keyword>
<keyword evidence="1" id="KW-1015">Disulfide bond</keyword>
<dbReference type="AlphaFoldDB" id="A0AAV8Y2N1"/>
<proteinExistence type="predicted"/>
<dbReference type="GO" id="GO:0006508">
    <property type="term" value="P:proteolysis"/>
    <property type="evidence" value="ECO:0007669"/>
    <property type="project" value="UniProtKB-KW"/>
</dbReference>
<dbReference type="EMBL" id="JANEYF010002500">
    <property type="protein sequence ID" value="KAJ8945721.1"/>
    <property type="molecule type" value="Genomic_DNA"/>
</dbReference>
<dbReference type="InterPro" id="IPR001254">
    <property type="entry name" value="Trypsin_dom"/>
</dbReference>
<gene>
    <name evidence="4" type="ORF">NQ314_009083</name>
</gene>
<dbReference type="PROSITE" id="PS00134">
    <property type="entry name" value="TRYPSIN_HIS"/>
    <property type="match status" value="1"/>
</dbReference>
<dbReference type="SUPFAM" id="SSF50494">
    <property type="entry name" value="Trypsin-like serine proteases"/>
    <property type="match status" value="1"/>
</dbReference>
<dbReference type="PANTHER" id="PTHR24253:SF153">
    <property type="entry name" value="SERINE PROTEASE HEPSIN"/>
    <property type="match status" value="1"/>
</dbReference>
<dbReference type="PROSITE" id="PS50240">
    <property type="entry name" value="TRYPSIN_DOM"/>
    <property type="match status" value="1"/>
</dbReference>
<evidence type="ECO:0000256" key="1">
    <source>
        <dbReference type="ARBA" id="ARBA00023157"/>
    </source>
</evidence>
<dbReference type="PRINTS" id="PR00722">
    <property type="entry name" value="CHYMOTRYPSIN"/>
</dbReference>
<dbReference type="SMART" id="SM00020">
    <property type="entry name" value="Tryp_SPc"/>
    <property type="match status" value="1"/>
</dbReference>
<evidence type="ECO:0000259" key="3">
    <source>
        <dbReference type="PROSITE" id="PS50240"/>
    </source>
</evidence>
<evidence type="ECO:0000313" key="5">
    <source>
        <dbReference type="Proteomes" id="UP001162156"/>
    </source>
</evidence>
<dbReference type="Pfam" id="PF00089">
    <property type="entry name" value="Trypsin"/>
    <property type="match status" value="2"/>
</dbReference>
<keyword evidence="2" id="KW-0645">Protease</keyword>
<dbReference type="InterPro" id="IPR043504">
    <property type="entry name" value="Peptidase_S1_PA_chymotrypsin"/>
</dbReference>
<keyword evidence="2" id="KW-0720">Serine protease</keyword>
<dbReference type="Proteomes" id="UP001162156">
    <property type="component" value="Unassembled WGS sequence"/>
</dbReference>
<feature type="domain" description="Peptidase S1" evidence="3">
    <location>
        <begin position="20"/>
        <end position="232"/>
    </location>
</feature>
<evidence type="ECO:0000313" key="4">
    <source>
        <dbReference type="EMBL" id="KAJ8945721.1"/>
    </source>
</evidence>
<dbReference type="Gene3D" id="2.40.10.10">
    <property type="entry name" value="Trypsin-like serine proteases"/>
    <property type="match status" value="2"/>
</dbReference>
<dbReference type="InterPro" id="IPR018114">
    <property type="entry name" value="TRYPSIN_HIS"/>
</dbReference>
<comment type="caution">
    <text evidence="4">The sequence shown here is derived from an EMBL/GenBank/DDBJ whole genome shotgun (WGS) entry which is preliminary data.</text>
</comment>
<accession>A0AAV8Y2N1</accession>
<dbReference type="PROSITE" id="PS00135">
    <property type="entry name" value="TRYPSIN_SER"/>
    <property type="match status" value="1"/>
</dbReference>